<evidence type="ECO:0000256" key="1">
    <source>
        <dbReference type="ARBA" id="ARBA00004167"/>
    </source>
</evidence>
<feature type="compositionally biased region" description="Pro residues" evidence="12">
    <location>
        <begin position="110"/>
        <end position="127"/>
    </location>
</feature>
<dbReference type="KEGG" id="pdh:B9T62_35215"/>
<dbReference type="Pfam" id="PF13490">
    <property type="entry name" value="zf-HC2"/>
    <property type="match status" value="1"/>
</dbReference>
<feature type="region of interest" description="Disordered" evidence="12">
    <location>
        <begin position="84"/>
        <end position="129"/>
    </location>
</feature>
<dbReference type="InterPro" id="IPR018764">
    <property type="entry name" value="RskA_C"/>
</dbReference>
<evidence type="ECO:0000256" key="10">
    <source>
        <dbReference type="ARBA" id="ARBA00030803"/>
    </source>
</evidence>
<dbReference type="GO" id="GO:0005886">
    <property type="term" value="C:plasma membrane"/>
    <property type="evidence" value="ECO:0007669"/>
    <property type="project" value="UniProtKB-SubCell"/>
</dbReference>
<evidence type="ECO:0000259" key="15">
    <source>
        <dbReference type="Pfam" id="PF13490"/>
    </source>
</evidence>
<name>A0A2Z2KH25_9BACL</name>
<keyword evidence="3" id="KW-1003">Cell membrane</keyword>
<dbReference type="EMBL" id="CP021780">
    <property type="protein sequence ID" value="ASA25524.1"/>
    <property type="molecule type" value="Genomic_DNA"/>
</dbReference>
<protein>
    <recommendedName>
        <fullName evidence="8">Anti-sigma-W factor RsiW</fullName>
    </recommendedName>
    <alternativeName>
        <fullName evidence="10">Regulator of SigK</fullName>
    </alternativeName>
    <alternativeName>
        <fullName evidence="9">Sigma-K anti-sigma factor RskA</fullName>
    </alternativeName>
</protein>
<sequence>MDNTDKELCEWAEMYALGGLDEAEKLRFEQHMLTCAECREQVQELRAIIELLPLASAEVAPPSGMKSRVLGHVLSAGGAPGQQAAPVVDSAAGGGAPGAGTAAAVNSRPSPAPVPAPSTPSPAPRPYPISVKRGRRLRTLAAGIAAVAAALAIYSAVLQRDISGLRQELAAVAQERAGLQQQLALAQAPSTELKVNEVVQLGPAAEDIVASGLATIVIDAKGTHLLVQAEKLPELTGSEAYQVWLIKGDVKQSAGTFLASQGTGAMYYTFDPQGYDTVAITLEPDGQGEQPRGKPILVAAIEG</sequence>
<feature type="transmembrane region" description="Helical" evidence="13">
    <location>
        <begin position="139"/>
        <end position="157"/>
    </location>
</feature>
<reference evidence="16 17" key="1">
    <citation type="submission" date="2017-06" db="EMBL/GenBank/DDBJ databases">
        <title>Complete genome sequence of Paenibacillus donghaensis KCTC 13049T isolated from East Sea sediment, South Korea.</title>
        <authorList>
            <person name="Jung B.K."/>
            <person name="Hong S.-J."/>
            <person name="Shin J.-H."/>
        </authorList>
    </citation>
    <scope>NUCLEOTIDE SEQUENCE [LARGE SCALE GENOMIC DNA]</scope>
    <source>
        <strain evidence="16 17">KCTC 13049</strain>
    </source>
</reference>
<evidence type="ECO:0000259" key="14">
    <source>
        <dbReference type="Pfam" id="PF10099"/>
    </source>
</evidence>
<comment type="similarity">
    <text evidence="7">Belongs to the zinc-associated anti-sigma factor (ZAS) superfamily. Anti-sigma-W factor family.</text>
</comment>
<dbReference type="InterPro" id="IPR041916">
    <property type="entry name" value="Anti_sigma_zinc_sf"/>
</dbReference>
<feature type="coiled-coil region" evidence="11">
    <location>
        <begin position="155"/>
        <end position="182"/>
    </location>
</feature>
<comment type="subcellular location">
    <subcellularLocation>
        <location evidence="2">Cell membrane</location>
    </subcellularLocation>
    <subcellularLocation>
        <location evidence="1">Membrane</location>
        <topology evidence="1">Single-pass membrane protein</topology>
    </subcellularLocation>
</comment>
<evidence type="ECO:0000256" key="8">
    <source>
        <dbReference type="ARBA" id="ARBA00024438"/>
    </source>
</evidence>
<dbReference type="Proteomes" id="UP000249890">
    <property type="component" value="Chromosome"/>
</dbReference>
<evidence type="ECO:0000256" key="4">
    <source>
        <dbReference type="ARBA" id="ARBA00022692"/>
    </source>
</evidence>
<dbReference type="Gene3D" id="1.10.10.1320">
    <property type="entry name" value="Anti-sigma factor, zinc-finger domain"/>
    <property type="match status" value="1"/>
</dbReference>
<dbReference type="GO" id="GO:0006417">
    <property type="term" value="P:regulation of translation"/>
    <property type="evidence" value="ECO:0007669"/>
    <property type="project" value="TreeGrafter"/>
</dbReference>
<evidence type="ECO:0000313" key="17">
    <source>
        <dbReference type="Proteomes" id="UP000249890"/>
    </source>
</evidence>
<evidence type="ECO:0000256" key="2">
    <source>
        <dbReference type="ARBA" id="ARBA00004236"/>
    </source>
</evidence>
<feature type="domain" description="Anti-sigma K factor RskA C-terminal" evidence="14">
    <location>
        <begin position="145"/>
        <end position="292"/>
    </location>
</feature>
<evidence type="ECO:0000256" key="13">
    <source>
        <dbReference type="SAM" id="Phobius"/>
    </source>
</evidence>
<evidence type="ECO:0000313" key="16">
    <source>
        <dbReference type="EMBL" id="ASA25524.1"/>
    </source>
</evidence>
<keyword evidence="17" id="KW-1185">Reference proteome</keyword>
<dbReference type="AlphaFoldDB" id="A0A2Z2KH25"/>
<evidence type="ECO:0000256" key="9">
    <source>
        <dbReference type="ARBA" id="ARBA00029829"/>
    </source>
</evidence>
<accession>A0A2Z2KH25</accession>
<dbReference type="PANTHER" id="PTHR37461">
    <property type="entry name" value="ANTI-SIGMA-K FACTOR RSKA"/>
    <property type="match status" value="1"/>
</dbReference>
<dbReference type="InterPro" id="IPR051474">
    <property type="entry name" value="Anti-sigma-K/W_factor"/>
</dbReference>
<organism evidence="16 17">
    <name type="scientific">Paenibacillus donghaensis</name>
    <dbReference type="NCBI Taxonomy" id="414771"/>
    <lineage>
        <taxon>Bacteria</taxon>
        <taxon>Bacillati</taxon>
        <taxon>Bacillota</taxon>
        <taxon>Bacilli</taxon>
        <taxon>Bacillales</taxon>
        <taxon>Paenibacillaceae</taxon>
        <taxon>Paenibacillus</taxon>
    </lineage>
</organism>
<evidence type="ECO:0000256" key="11">
    <source>
        <dbReference type="SAM" id="Coils"/>
    </source>
</evidence>
<evidence type="ECO:0000256" key="3">
    <source>
        <dbReference type="ARBA" id="ARBA00022475"/>
    </source>
</evidence>
<keyword evidence="11" id="KW-0175">Coiled coil</keyword>
<dbReference type="RefSeq" id="WP_087919487.1">
    <property type="nucleotide sequence ID" value="NZ_CP021780.1"/>
</dbReference>
<evidence type="ECO:0000256" key="12">
    <source>
        <dbReference type="SAM" id="MobiDB-lite"/>
    </source>
</evidence>
<dbReference type="OrthoDB" id="150725at2"/>
<keyword evidence="5 13" id="KW-1133">Transmembrane helix</keyword>
<dbReference type="InterPro" id="IPR027383">
    <property type="entry name" value="Znf_put"/>
</dbReference>
<feature type="compositionally biased region" description="Low complexity" evidence="12">
    <location>
        <begin position="99"/>
        <end position="109"/>
    </location>
</feature>
<evidence type="ECO:0000256" key="5">
    <source>
        <dbReference type="ARBA" id="ARBA00022989"/>
    </source>
</evidence>
<keyword evidence="6 13" id="KW-0472">Membrane</keyword>
<evidence type="ECO:0000256" key="7">
    <source>
        <dbReference type="ARBA" id="ARBA00024353"/>
    </source>
</evidence>
<evidence type="ECO:0000256" key="6">
    <source>
        <dbReference type="ARBA" id="ARBA00023136"/>
    </source>
</evidence>
<dbReference type="GO" id="GO:0016989">
    <property type="term" value="F:sigma factor antagonist activity"/>
    <property type="evidence" value="ECO:0007669"/>
    <property type="project" value="TreeGrafter"/>
</dbReference>
<keyword evidence="4 13" id="KW-0812">Transmembrane</keyword>
<dbReference type="PANTHER" id="PTHR37461:SF1">
    <property type="entry name" value="ANTI-SIGMA-K FACTOR RSKA"/>
    <property type="match status" value="1"/>
</dbReference>
<gene>
    <name evidence="16" type="ORF">B9T62_35215</name>
</gene>
<feature type="domain" description="Putative zinc-finger" evidence="15">
    <location>
        <begin position="15"/>
        <end position="39"/>
    </location>
</feature>
<dbReference type="Pfam" id="PF10099">
    <property type="entry name" value="RskA_C"/>
    <property type="match status" value="1"/>
</dbReference>
<proteinExistence type="inferred from homology"/>